<evidence type="ECO:0000256" key="4">
    <source>
        <dbReference type="ARBA" id="ARBA00022737"/>
    </source>
</evidence>
<dbReference type="InterPro" id="IPR008373">
    <property type="entry name" value="Saposin"/>
</dbReference>
<dbReference type="Gene3D" id="1.10.225.10">
    <property type="entry name" value="Saposin-like"/>
    <property type="match status" value="2"/>
</dbReference>
<dbReference type="InterPro" id="IPR008139">
    <property type="entry name" value="SaposinB_dom"/>
</dbReference>
<evidence type="ECO:0000256" key="6">
    <source>
        <dbReference type="ARBA" id="ARBA00023180"/>
    </source>
</evidence>
<dbReference type="PROSITE" id="PS50015">
    <property type="entry name" value="SAP_B"/>
    <property type="match status" value="2"/>
</dbReference>
<keyword evidence="11" id="KW-1185">Reference proteome</keyword>
<dbReference type="InterPro" id="IPR051428">
    <property type="entry name" value="Sphingo_Act-Surfact_Prot"/>
</dbReference>
<accession>A0AAV2J2D2</accession>
<dbReference type="GO" id="GO:0005764">
    <property type="term" value="C:lysosome"/>
    <property type="evidence" value="ECO:0007669"/>
    <property type="project" value="InterPro"/>
</dbReference>
<dbReference type="GO" id="GO:0016020">
    <property type="term" value="C:membrane"/>
    <property type="evidence" value="ECO:0007669"/>
    <property type="project" value="GOC"/>
</dbReference>
<keyword evidence="2" id="KW-0964">Secreted</keyword>
<evidence type="ECO:0000313" key="11">
    <source>
        <dbReference type="Proteomes" id="UP001497482"/>
    </source>
</evidence>
<keyword evidence="3 7" id="KW-0732">Signal</keyword>
<dbReference type="SMART" id="SM00741">
    <property type="entry name" value="SapB"/>
    <property type="match status" value="2"/>
</dbReference>
<feature type="domain" description="Saposin B-type" evidence="8">
    <location>
        <begin position="142"/>
        <end position="223"/>
    </location>
</feature>
<sequence length="261" mass="29221">MASPALTLLLLISLQTLGTSTESVVAVDRSLWDSNRTGDTCKDCTHTLELVADLFSQKELQEKLVKGVQVLCERIPASRSAVILCKEEVKRVIPAVIDFLTHGTKPAETCQKLGLCQTFDARLFGDFVKDALDTAAILNDPRRNACSFCLFLMRTLEGLLPKQRTEDAVVRLLEDICHILPSSQQQQCEDVVGKFSKTVIDAILSYATPRSICELLRLCRSYEETLDPCSEEAFRCRDFGSALRCGTVFYCQRFAWKRVNV</sequence>
<dbReference type="InterPro" id="IPR011001">
    <property type="entry name" value="Saposin-like"/>
</dbReference>
<evidence type="ECO:0000256" key="1">
    <source>
        <dbReference type="ARBA" id="ARBA00004613"/>
    </source>
</evidence>
<keyword evidence="6" id="KW-0325">Glycoprotein</keyword>
<dbReference type="Pfam" id="PF03489">
    <property type="entry name" value="SapB_2"/>
    <property type="match status" value="2"/>
</dbReference>
<evidence type="ECO:0000259" key="8">
    <source>
        <dbReference type="PROSITE" id="PS50015"/>
    </source>
</evidence>
<reference evidence="10 11" key="1">
    <citation type="submission" date="2024-04" db="EMBL/GenBank/DDBJ databases">
        <authorList>
            <person name="Waldvogel A.-M."/>
            <person name="Schoenle A."/>
        </authorList>
    </citation>
    <scope>NUCLEOTIDE SEQUENCE [LARGE SCALE GENOMIC DNA]</scope>
</reference>
<dbReference type="InterPro" id="IPR008138">
    <property type="entry name" value="SapB_2"/>
</dbReference>
<dbReference type="GO" id="GO:0005576">
    <property type="term" value="C:extracellular region"/>
    <property type="evidence" value="ECO:0007669"/>
    <property type="project" value="UniProtKB-SubCell"/>
</dbReference>
<protein>
    <submittedName>
        <fullName evidence="10">Uncharacterized protein</fullName>
    </submittedName>
</protein>
<name>A0AAV2J2D2_KNICA</name>
<feature type="domain" description="Saposin B-type" evidence="8">
    <location>
        <begin position="37"/>
        <end position="120"/>
    </location>
</feature>
<dbReference type="InterPro" id="IPR007856">
    <property type="entry name" value="SapB_1"/>
</dbReference>
<gene>
    <name evidence="10" type="ORF">KC01_LOCUS1928</name>
</gene>
<evidence type="ECO:0000256" key="5">
    <source>
        <dbReference type="ARBA" id="ARBA00023157"/>
    </source>
</evidence>
<comment type="subcellular location">
    <subcellularLocation>
        <location evidence="1">Secreted</location>
    </subcellularLocation>
</comment>
<evidence type="ECO:0000256" key="7">
    <source>
        <dbReference type="SAM" id="SignalP"/>
    </source>
</evidence>
<dbReference type="Proteomes" id="UP001497482">
    <property type="component" value="Chromosome 1"/>
</dbReference>
<dbReference type="Pfam" id="PF05184">
    <property type="entry name" value="SapB_1"/>
    <property type="match status" value="1"/>
</dbReference>
<dbReference type="PANTHER" id="PTHR11480:SF99">
    <property type="entry name" value="SURFACTANT PROTEIN BB"/>
    <property type="match status" value="1"/>
</dbReference>
<dbReference type="GO" id="GO:0006665">
    <property type="term" value="P:sphingolipid metabolic process"/>
    <property type="evidence" value="ECO:0007669"/>
    <property type="project" value="InterPro"/>
</dbReference>
<dbReference type="PRINTS" id="PR01797">
    <property type="entry name" value="SAPOSIN"/>
</dbReference>
<dbReference type="PROSITE" id="PS51110">
    <property type="entry name" value="SAP_A"/>
    <property type="match status" value="1"/>
</dbReference>
<dbReference type="AlphaFoldDB" id="A0AAV2J2D2"/>
<organism evidence="10 11">
    <name type="scientific">Knipowitschia caucasica</name>
    <name type="common">Caucasian dwarf goby</name>
    <name type="synonym">Pomatoschistus caucasicus</name>
    <dbReference type="NCBI Taxonomy" id="637954"/>
    <lineage>
        <taxon>Eukaryota</taxon>
        <taxon>Metazoa</taxon>
        <taxon>Chordata</taxon>
        <taxon>Craniata</taxon>
        <taxon>Vertebrata</taxon>
        <taxon>Euteleostomi</taxon>
        <taxon>Actinopterygii</taxon>
        <taxon>Neopterygii</taxon>
        <taxon>Teleostei</taxon>
        <taxon>Neoteleostei</taxon>
        <taxon>Acanthomorphata</taxon>
        <taxon>Gobiaria</taxon>
        <taxon>Gobiiformes</taxon>
        <taxon>Gobioidei</taxon>
        <taxon>Gobiidae</taxon>
        <taxon>Gobiinae</taxon>
        <taxon>Knipowitschia</taxon>
    </lineage>
</organism>
<keyword evidence="4" id="KW-0677">Repeat</keyword>
<feature type="chain" id="PRO_5043965617" evidence="7">
    <location>
        <begin position="21"/>
        <end position="261"/>
    </location>
</feature>
<evidence type="ECO:0000259" key="9">
    <source>
        <dbReference type="PROSITE" id="PS51110"/>
    </source>
</evidence>
<evidence type="ECO:0000256" key="3">
    <source>
        <dbReference type="ARBA" id="ARBA00022729"/>
    </source>
</evidence>
<proteinExistence type="predicted"/>
<dbReference type="PANTHER" id="PTHR11480">
    <property type="entry name" value="SAPOSIN-RELATED"/>
    <property type="match status" value="1"/>
</dbReference>
<evidence type="ECO:0000313" key="10">
    <source>
        <dbReference type="EMBL" id="CAL1569499.1"/>
    </source>
</evidence>
<keyword evidence="5" id="KW-1015">Disulfide bond</keyword>
<evidence type="ECO:0000256" key="2">
    <source>
        <dbReference type="ARBA" id="ARBA00022525"/>
    </source>
</evidence>
<dbReference type="InterPro" id="IPR003119">
    <property type="entry name" value="SAP_A"/>
</dbReference>
<feature type="domain" description="Saposin A-type" evidence="9">
    <location>
        <begin position="221"/>
        <end position="261"/>
    </location>
</feature>
<dbReference type="SUPFAM" id="SSF47862">
    <property type="entry name" value="Saposin"/>
    <property type="match status" value="2"/>
</dbReference>
<dbReference type="Pfam" id="PF02199">
    <property type="entry name" value="SapA"/>
    <property type="match status" value="1"/>
</dbReference>
<feature type="signal peptide" evidence="7">
    <location>
        <begin position="1"/>
        <end position="20"/>
    </location>
</feature>
<dbReference type="EMBL" id="OZ035823">
    <property type="protein sequence ID" value="CAL1569499.1"/>
    <property type="molecule type" value="Genomic_DNA"/>
</dbReference>